<feature type="chain" id="PRO_5045330504" description="Bulb-type lectin domain-containing protein" evidence="1">
    <location>
        <begin position="26"/>
        <end position="168"/>
    </location>
</feature>
<dbReference type="Proteomes" id="UP001233836">
    <property type="component" value="Unassembled WGS sequence"/>
</dbReference>
<dbReference type="InterPro" id="IPR036426">
    <property type="entry name" value="Bulb-type_lectin_dom_sf"/>
</dbReference>
<evidence type="ECO:0000256" key="1">
    <source>
        <dbReference type="SAM" id="SignalP"/>
    </source>
</evidence>
<keyword evidence="4" id="KW-1185">Reference proteome</keyword>
<reference evidence="3 4" key="1">
    <citation type="submission" date="2023-07" db="EMBL/GenBank/DDBJ databases">
        <title>Sorghum-associated microbial communities from plants grown in Nebraska, USA.</title>
        <authorList>
            <person name="Schachtman D."/>
        </authorList>
    </citation>
    <scope>NUCLEOTIDE SEQUENCE [LARGE SCALE GENOMIC DNA]</scope>
    <source>
        <strain evidence="3 4">DS1314</strain>
    </source>
</reference>
<gene>
    <name evidence="3" type="ORF">J2T19_000700</name>
</gene>
<evidence type="ECO:0000259" key="2">
    <source>
        <dbReference type="PROSITE" id="PS50927"/>
    </source>
</evidence>
<sequence length="168" mass="18581">MKKIAKKSVLILMALFMLQISLVSAASAKNSLTAGETLSQGQSLTSNDGRFTFIMQTDGNLVLYKQGKSLWSTKTSGAKYEWRDPITGYTIRRAPQVLKVENNLLRLTDYNDSHWFWFSKIQDWTNAHYGGNVPAGLNGDTLVVQDDGNVVFYSTGKGPVWATNTGGH</sequence>
<accession>A0ABT9W8S5</accession>
<comment type="caution">
    <text evidence="3">The sequence shown here is derived from an EMBL/GenBank/DDBJ whole genome shotgun (WGS) entry which is preliminary data.</text>
</comment>
<organism evidence="3 4">
    <name type="scientific">Paenibacillus tundrae</name>
    <dbReference type="NCBI Taxonomy" id="528187"/>
    <lineage>
        <taxon>Bacteria</taxon>
        <taxon>Bacillati</taxon>
        <taxon>Bacillota</taxon>
        <taxon>Bacilli</taxon>
        <taxon>Bacillales</taxon>
        <taxon>Paenibacillaceae</taxon>
        <taxon>Paenibacillus</taxon>
    </lineage>
</organism>
<evidence type="ECO:0000313" key="4">
    <source>
        <dbReference type="Proteomes" id="UP001233836"/>
    </source>
</evidence>
<dbReference type="SMART" id="SM00108">
    <property type="entry name" value="B_lectin"/>
    <property type="match status" value="1"/>
</dbReference>
<dbReference type="InterPro" id="IPR001480">
    <property type="entry name" value="Bulb-type_lectin_dom"/>
</dbReference>
<keyword evidence="1" id="KW-0732">Signal</keyword>
<feature type="domain" description="Bulb-type lectin" evidence="2">
    <location>
        <begin position="29"/>
        <end position="165"/>
    </location>
</feature>
<proteinExistence type="predicted"/>
<dbReference type="PROSITE" id="PS50927">
    <property type="entry name" value="BULB_LECTIN"/>
    <property type="match status" value="1"/>
</dbReference>
<dbReference type="EMBL" id="JAUSTI010000002">
    <property type="protein sequence ID" value="MDQ0169260.1"/>
    <property type="molecule type" value="Genomic_DNA"/>
</dbReference>
<dbReference type="RefSeq" id="WP_307213209.1">
    <property type="nucleotide sequence ID" value="NZ_JAUSTI010000002.1"/>
</dbReference>
<dbReference type="SUPFAM" id="SSF51110">
    <property type="entry name" value="alpha-D-mannose-specific plant lectins"/>
    <property type="match status" value="2"/>
</dbReference>
<protein>
    <recommendedName>
        <fullName evidence="2">Bulb-type lectin domain-containing protein</fullName>
    </recommendedName>
</protein>
<feature type="signal peptide" evidence="1">
    <location>
        <begin position="1"/>
        <end position="25"/>
    </location>
</feature>
<name>A0ABT9W8S5_9BACL</name>
<evidence type="ECO:0000313" key="3">
    <source>
        <dbReference type="EMBL" id="MDQ0169260.1"/>
    </source>
</evidence>
<dbReference type="Gene3D" id="2.90.10.10">
    <property type="entry name" value="Bulb-type lectin domain"/>
    <property type="match status" value="2"/>
</dbReference>